<evidence type="ECO:0000313" key="4">
    <source>
        <dbReference type="Proteomes" id="UP000557857"/>
    </source>
</evidence>
<feature type="chain" id="PRO_5032854957" evidence="2">
    <location>
        <begin position="21"/>
        <end position="203"/>
    </location>
</feature>
<organism evidence="3 4">
    <name type="scientific">Enterococcus mundtii</name>
    <dbReference type="NCBI Taxonomy" id="53346"/>
    <lineage>
        <taxon>Bacteria</taxon>
        <taxon>Bacillati</taxon>
        <taxon>Bacillota</taxon>
        <taxon>Bacilli</taxon>
        <taxon>Lactobacillales</taxon>
        <taxon>Enterococcaceae</taxon>
        <taxon>Enterococcus</taxon>
    </lineage>
</organism>
<evidence type="ECO:0000256" key="2">
    <source>
        <dbReference type="SAM" id="SignalP"/>
    </source>
</evidence>
<accession>A0A848N0D0</accession>
<gene>
    <name evidence="3" type="ORF">HI921_14330</name>
</gene>
<feature type="compositionally biased region" description="Basic and acidic residues" evidence="1">
    <location>
        <begin position="31"/>
        <end position="40"/>
    </location>
</feature>
<protein>
    <submittedName>
        <fullName evidence="3">Uncharacterized protein</fullName>
    </submittedName>
</protein>
<feature type="signal peptide" evidence="2">
    <location>
        <begin position="1"/>
        <end position="20"/>
    </location>
</feature>
<feature type="region of interest" description="Disordered" evidence="1">
    <location>
        <begin position="31"/>
        <end position="65"/>
    </location>
</feature>
<dbReference type="EMBL" id="JABCAG010000065">
    <property type="protein sequence ID" value="NMP59620.1"/>
    <property type="molecule type" value="Genomic_DNA"/>
</dbReference>
<evidence type="ECO:0000256" key="1">
    <source>
        <dbReference type="SAM" id="MobiDB-lite"/>
    </source>
</evidence>
<dbReference type="AlphaFoldDB" id="A0A848N0D0"/>
<sequence>MKKVLIVGACVLLVATGAFLFTNRSTSEKQIETQISEERGTVSSQKTTEEESTQSNNKKDKDTKEWQDEALQDVHQAFLEAAFSYESLDKQREQIKAFAYSEDRYSDLGVTDGVPVYQELSSEIVEETSYFREINAENQEVLTRIHVRYDSDHNHDHETGEHAHKITNQVLLVTIHYRKQGDTWFAYDLTYEEDPKNSQFYSN</sequence>
<dbReference type="RefSeq" id="WP_169059144.1">
    <property type="nucleotide sequence ID" value="NZ_JABCAG010000065.1"/>
</dbReference>
<dbReference type="Proteomes" id="UP000557857">
    <property type="component" value="Unassembled WGS sequence"/>
</dbReference>
<proteinExistence type="predicted"/>
<name>A0A848N0D0_ENTMU</name>
<evidence type="ECO:0000313" key="3">
    <source>
        <dbReference type="EMBL" id="NMP59620.1"/>
    </source>
</evidence>
<comment type="caution">
    <text evidence="3">The sequence shown here is derived from an EMBL/GenBank/DDBJ whole genome shotgun (WGS) entry which is preliminary data.</text>
</comment>
<keyword evidence="2" id="KW-0732">Signal</keyword>
<reference evidence="3 4" key="1">
    <citation type="submission" date="2020-04" db="EMBL/GenBank/DDBJ databases">
        <authorList>
            <person name="Abaymova A."/>
            <person name="Teymurazov M."/>
            <person name="Tazyna O."/>
            <person name="Chatushin Y."/>
            <person name="Svetoch E."/>
            <person name="Pereligyn V."/>
            <person name="Pohylenko V."/>
            <person name="Platonov M."/>
            <person name="Kartsev N."/>
            <person name="Skryabin Y."/>
            <person name="Sizova A."/>
            <person name="Solomentsev V."/>
            <person name="Kislichkina A."/>
            <person name="Bogun A."/>
        </authorList>
    </citation>
    <scope>NUCLEOTIDE SEQUENCE [LARGE SCALE GENOMIC DNA]</scope>
    <source>
        <strain evidence="4">SCPM-O-B-8398 (E28)</strain>
    </source>
</reference>